<dbReference type="Pfam" id="PF06814">
    <property type="entry name" value="GOST_TM"/>
    <property type="match status" value="1"/>
</dbReference>
<evidence type="ECO:0000256" key="2">
    <source>
        <dbReference type="ARBA" id="ARBA00022692"/>
    </source>
</evidence>
<feature type="domain" description="CAND6/7 N-terminal" evidence="8">
    <location>
        <begin position="93"/>
        <end position="219"/>
    </location>
</feature>
<dbReference type="GO" id="GO:0016020">
    <property type="term" value="C:membrane"/>
    <property type="evidence" value="ECO:0007669"/>
    <property type="project" value="UniProtKB-SubCell"/>
</dbReference>
<comment type="subcellular location">
    <subcellularLocation>
        <location evidence="1">Membrane</location>
        <topology evidence="1">Multi-pass membrane protein</topology>
    </subcellularLocation>
</comment>
<feature type="transmembrane region" description="Helical" evidence="6">
    <location>
        <begin position="447"/>
        <end position="467"/>
    </location>
</feature>
<evidence type="ECO:0000313" key="9">
    <source>
        <dbReference type="EMBL" id="KAH7513646.1"/>
    </source>
</evidence>
<feature type="transmembrane region" description="Helical" evidence="6">
    <location>
        <begin position="305"/>
        <end position="331"/>
    </location>
</feature>
<keyword evidence="3" id="KW-0732">Signal</keyword>
<evidence type="ECO:0000256" key="3">
    <source>
        <dbReference type="ARBA" id="ARBA00022729"/>
    </source>
</evidence>
<evidence type="ECO:0000259" key="7">
    <source>
        <dbReference type="Pfam" id="PF06814"/>
    </source>
</evidence>
<accession>A0A978UFR5</accession>
<reference evidence="9" key="1">
    <citation type="journal article" date="2021" name="Front. Plant Sci.">
        <title>Chromosome-Scale Genome Assembly for Chinese Sour Jujube and Insights Into Its Genome Evolution and Domestication Signature.</title>
        <authorList>
            <person name="Shen L.-Y."/>
            <person name="Luo H."/>
            <person name="Wang X.-L."/>
            <person name="Wang X.-M."/>
            <person name="Qiu X.-J."/>
            <person name="Liu H."/>
            <person name="Zhou S.-S."/>
            <person name="Jia K.-H."/>
            <person name="Nie S."/>
            <person name="Bao Y.-T."/>
            <person name="Zhang R.-G."/>
            <person name="Yun Q.-Z."/>
            <person name="Chai Y.-H."/>
            <person name="Lu J.-Y."/>
            <person name="Li Y."/>
            <person name="Zhao S.-W."/>
            <person name="Mao J.-F."/>
            <person name="Jia S.-G."/>
            <person name="Mao Y.-M."/>
        </authorList>
    </citation>
    <scope>NUCLEOTIDE SEQUENCE</scope>
    <source>
        <strain evidence="9">AT0</strain>
        <tissue evidence="9">Leaf</tissue>
    </source>
</reference>
<dbReference type="Proteomes" id="UP000813462">
    <property type="component" value="Unassembled WGS sequence"/>
</dbReference>
<keyword evidence="4 6" id="KW-1133">Transmembrane helix</keyword>
<sequence length="503" mass="57562">MASGVETDEKLECIHRFNSFFAFDEVFSCIDDHTRQVAITNIYQNSTYNQCNIEDREVATPSSMMAFSSRFSFLFICLSLAVSLCFAEVRVTEIRDDDRAIIPFDEFGFTHTGRLELNVSGISFSSQIPNPQLSKIGFLLCTRETWLHVFQQLEDGEIQCALDSDLVKKVYTFADLKNGNEKSFGTVFSETDADQFILLFSNCIPKLKVSMDVRSAMYNLDGNSQRRDYLSAGKTVLPRVYFLFSLVYFAFAGLWIHVLHKKRLTVFGIHFFMLAVVILKALNLLCEAEDKSYIKRTGTAHGWDVLFYIFNFLKGITLFTLIVLIGTGWSFLKPYLQDKEKKVLMIVIPLQVVANIAQVVIDETGPFGQDWVTWKQVFLLVDVVCCCAVLFPIVWSIKNLREAARTDGKAAVNLMKLTLFRQYYIVVICYIYFTRVVVYALETITSYRYLWTSVVASELATLAFYVFTGLKFKPEAHNPYFVIDDEEEEAAAEALKLEDEFEL</sequence>
<feature type="transmembrane region" description="Helical" evidence="6">
    <location>
        <begin position="71"/>
        <end position="89"/>
    </location>
</feature>
<feature type="transmembrane region" description="Helical" evidence="6">
    <location>
        <begin position="373"/>
        <end position="395"/>
    </location>
</feature>
<keyword evidence="5 6" id="KW-0472">Membrane</keyword>
<evidence type="ECO:0000256" key="1">
    <source>
        <dbReference type="ARBA" id="ARBA00004141"/>
    </source>
</evidence>
<dbReference type="InterPro" id="IPR009637">
    <property type="entry name" value="GPR107/GPR108-like"/>
</dbReference>
<dbReference type="InterPro" id="IPR053937">
    <property type="entry name" value="GOST_TM"/>
</dbReference>
<organism evidence="9 10">
    <name type="scientific">Ziziphus jujuba var. spinosa</name>
    <dbReference type="NCBI Taxonomy" id="714518"/>
    <lineage>
        <taxon>Eukaryota</taxon>
        <taxon>Viridiplantae</taxon>
        <taxon>Streptophyta</taxon>
        <taxon>Embryophyta</taxon>
        <taxon>Tracheophyta</taxon>
        <taxon>Spermatophyta</taxon>
        <taxon>Magnoliopsida</taxon>
        <taxon>eudicotyledons</taxon>
        <taxon>Gunneridae</taxon>
        <taxon>Pentapetalae</taxon>
        <taxon>rosids</taxon>
        <taxon>fabids</taxon>
        <taxon>Rosales</taxon>
        <taxon>Rhamnaceae</taxon>
        <taxon>Paliureae</taxon>
        <taxon>Ziziphus</taxon>
    </lineage>
</organism>
<evidence type="ECO:0000256" key="6">
    <source>
        <dbReference type="SAM" id="Phobius"/>
    </source>
</evidence>
<feature type="transmembrane region" description="Helical" evidence="6">
    <location>
        <begin position="266"/>
        <end position="285"/>
    </location>
</feature>
<evidence type="ECO:0000313" key="10">
    <source>
        <dbReference type="Proteomes" id="UP000813462"/>
    </source>
</evidence>
<dbReference type="EMBL" id="JAEACU010000011">
    <property type="protein sequence ID" value="KAH7513646.1"/>
    <property type="molecule type" value="Genomic_DNA"/>
</dbReference>
<keyword evidence="2 6" id="KW-0812">Transmembrane</keyword>
<evidence type="ECO:0000259" key="8">
    <source>
        <dbReference type="Pfam" id="PF21904"/>
    </source>
</evidence>
<dbReference type="InterPro" id="IPR054103">
    <property type="entry name" value="CAND6-7_N"/>
</dbReference>
<dbReference type="GO" id="GO:0005794">
    <property type="term" value="C:Golgi apparatus"/>
    <property type="evidence" value="ECO:0007669"/>
    <property type="project" value="TreeGrafter"/>
</dbReference>
<evidence type="ECO:0000256" key="5">
    <source>
        <dbReference type="ARBA" id="ARBA00023136"/>
    </source>
</evidence>
<feature type="transmembrane region" description="Helical" evidence="6">
    <location>
        <begin position="240"/>
        <end position="259"/>
    </location>
</feature>
<dbReference type="AlphaFoldDB" id="A0A978UFR5"/>
<dbReference type="PANTHER" id="PTHR21229">
    <property type="entry name" value="LUNG SEVEN TRANSMEMBRANE RECEPTOR"/>
    <property type="match status" value="1"/>
</dbReference>
<dbReference type="Pfam" id="PF21904">
    <property type="entry name" value="CAND6-7_N"/>
    <property type="match status" value="1"/>
</dbReference>
<dbReference type="PANTHER" id="PTHR21229:SF22">
    <property type="entry name" value="DBJ|BAA84809.1"/>
    <property type="match status" value="1"/>
</dbReference>
<protein>
    <recommendedName>
        <fullName evidence="11">Protein GPR107-like</fullName>
    </recommendedName>
</protein>
<proteinExistence type="predicted"/>
<name>A0A978UFR5_ZIZJJ</name>
<feature type="domain" description="GOST seven transmembrane" evidence="7">
    <location>
        <begin position="238"/>
        <end position="478"/>
    </location>
</feature>
<gene>
    <name evidence="9" type="ORF">FEM48_Zijuj11G0003000</name>
</gene>
<evidence type="ECO:0000256" key="4">
    <source>
        <dbReference type="ARBA" id="ARBA00022989"/>
    </source>
</evidence>
<feature type="transmembrane region" description="Helical" evidence="6">
    <location>
        <begin position="423"/>
        <end position="441"/>
    </location>
</feature>
<evidence type="ECO:0008006" key="11">
    <source>
        <dbReference type="Google" id="ProtNLM"/>
    </source>
</evidence>
<comment type="caution">
    <text evidence="9">The sequence shown here is derived from an EMBL/GenBank/DDBJ whole genome shotgun (WGS) entry which is preliminary data.</text>
</comment>